<comment type="caution">
    <text evidence="6">The sequence shown here is derived from an EMBL/GenBank/DDBJ whole genome shotgun (WGS) entry which is preliminary data.</text>
</comment>
<comment type="subcellular location">
    <subcellularLocation>
        <location evidence="5">Cell membrane</location>
        <topology evidence="5">Multi-pass membrane protein</topology>
    </subcellularLocation>
    <subcellularLocation>
        <location evidence="1">Membrane</location>
        <topology evidence="1">Multi-pass membrane protein</topology>
    </subcellularLocation>
</comment>
<evidence type="ECO:0000313" key="7">
    <source>
        <dbReference type="Proteomes" id="UP000194153"/>
    </source>
</evidence>
<evidence type="ECO:0000256" key="5">
    <source>
        <dbReference type="RuleBase" id="RU363041"/>
    </source>
</evidence>
<sequence length="262" mass="27557">MPQQFFILQQQQTKDPVMNTETYLILFSAILTVAVLYSCVGHGGASGYIAVLALFSVVPEVFKPTALLLNIMVASVAAYSFRRAGHFSWGLFWPFAATSIPFSFLGGYLSLPQHLYRPLVGVVLLASACRLLVHKEPEAASLRRPPLVAALLLGAVLGLLSGLTGVGGGIFLSPLLMLLRWGRAREVSGVAALFILVNSCAGLLGHASSLQLVPGFAPLLAVAALLGGCVGSFLGSSFLPVRKVVKALSVVLTVAGVKMLLV</sequence>
<evidence type="ECO:0000256" key="4">
    <source>
        <dbReference type="ARBA" id="ARBA00023136"/>
    </source>
</evidence>
<dbReference type="Pfam" id="PF01925">
    <property type="entry name" value="TauE"/>
    <property type="match status" value="1"/>
</dbReference>
<dbReference type="EMBL" id="BDQG01000001">
    <property type="protein sequence ID" value="GAW65370.1"/>
    <property type="molecule type" value="Genomic_DNA"/>
</dbReference>
<protein>
    <recommendedName>
        <fullName evidence="5">Probable membrane transporter protein</fullName>
    </recommendedName>
</protein>
<feature type="transmembrane region" description="Helical" evidence="5">
    <location>
        <begin position="61"/>
        <end position="79"/>
    </location>
</feature>
<proteinExistence type="inferred from homology"/>
<dbReference type="InterPro" id="IPR051598">
    <property type="entry name" value="TSUP/Inactive_protease-like"/>
</dbReference>
<comment type="similarity">
    <text evidence="5">Belongs to the 4-toluene sulfonate uptake permease (TSUP) (TC 2.A.102) family.</text>
</comment>
<feature type="transmembrane region" description="Helical" evidence="5">
    <location>
        <begin position="91"/>
        <end position="109"/>
    </location>
</feature>
<organism evidence="6 7">
    <name type="scientific">Geoanaerobacter pelophilus</name>
    <dbReference type="NCBI Taxonomy" id="60036"/>
    <lineage>
        <taxon>Bacteria</taxon>
        <taxon>Pseudomonadati</taxon>
        <taxon>Thermodesulfobacteriota</taxon>
        <taxon>Desulfuromonadia</taxon>
        <taxon>Geobacterales</taxon>
        <taxon>Geobacteraceae</taxon>
        <taxon>Geoanaerobacter</taxon>
    </lineage>
</organism>
<dbReference type="Proteomes" id="UP000194153">
    <property type="component" value="Unassembled WGS sequence"/>
</dbReference>
<name>A0ABQ0ME22_9BACT</name>
<accession>A0ABQ0ME22</accession>
<feature type="transmembrane region" description="Helical" evidence="5">
    <location>
        <begin position="23"/>
        <end position="55"/>
    </location>
</feature>
<evidence type="ECO:0000256" key="2">
    <source>
        <dbReference type="ARBA" id="ARBA00022692"/>
    </source>
</evidence>
<dbReference type="PANTHER" id="PTHR43701:SF5">
    <property type="entry name" value="MEMBRANE TRANSPORTER PROTEIN-RELATED"/>
    <property type="match status" value="1"/>
</dbReference>
<feature type="transmembrane region" description="Helical" evidence="5">
    <location>
        <begin position="187"/>
        <end position="204"/>
    </location>
</feature>
<keyword evidence="3 5" id="KW-1133">Transmembrane helix</keyword>
<evidence type="ECO:0000313" key="6">
    <source>
        <dbReference type="EMBL" id="GAW65370.1"/>
    </source>
</evidence>
<evidence type="ECO:0000256" key="3">
    <source>
        <dbReference type="ARBA" id="ARBA00022989"/>
    </source>
</evidence>
<gene>
    <name evidence="6" type="ORF">GPEL0_01f0216</name>
</gene>
<feature type="transmembrane region" description="Helical" evidence="5">
    <location>
        <begin position="216"/>
        <end position="238"/>
    </location>
</feature>
<keyword evidence="7" id="KW-1185">Reference proteome</keyword>
<reference evidence="7" key="1">
    <citation type="submission" date="2017-05" db="EMBL/GenBank/DDBJ databases">
        <title>Draft genome sequence of Geobacter pelophilus, a iron(III)-reducing bacteria.</title>
        <authorList>
            <person name="Aoyagi T."/>
            <person name="Koike H."/>
            <person name="Morita T."/>
            <person name="Sato Y."/>
            <person name="Habe H."/>
            <person name="Hori T."/>
        </authorList>
    </citation>
    <scope>NUCLEOTIDE SEQUENCE [LARGE SCALE GENOMIC DNA]</scope>
    <source>
        <strain evidence="7">Drf2</strain>
    </source>
</reference>
<keyword evidence="2 5" id="KW-0812">Transmembrane</keyword>
<feature type="transmembrane region" description="Helical" evidence="5">
    <location>
        <begin position="145"/>
        <end position="167"/>
    </location>
</feature>
<keyword evidence="5" id="KW-1003">Cell membrane</keyword>
<dbReference type="InterPro" id="IPR002781">
    <property type="entry name" value="TM_pro_TauE-like"/>
</dbReference>
<dbReference type="PANTHER" id="PTHR43701">
    <property type="entry name" value="MEMBRANE TRANSPORTER PROTEIN MJ0441-RELATED"/>
    <property type="match status" value="1"/>
</dbReference>
<keyword evidence="4 5" id="KW-0472">Membrane</keyword>
<evidence type="ECO:0000256" key="1">
    <source>
        <dbReference type="ARBA" id="ARBA00004141"/>
    </source>
</evidence>